<evidence type="ECO:0000256" key="1">
    <source>
        <dbReference type="ARBA" id="ARBA00022741"/>
    </source>
</evidence>
<dbReference type="GO" id="GO:0016787">
    <property type="term" value="F:hydrolase activity"/>
    <property type="evidence" value="ECO:0007669"/>
    <property type="project" value="UniProtKB-UniRule"/>
</dbReference>
<feature type="domain" description="UvrD-like helicase ATP-binding" evidence="6">
    <location>
        <begin position="162"/>
        <end position="504"/>
    </location>
</feature>
<evidence type="ECO:0000313" key="8">
    <source>
        <dbReference type="Proteomes" id="UP001149140"/>
    </source>
</evidence>
<evidence type="ECO:0000259" key="6">
    <source>
        <dbReference type="PROSITE" id="PS51198"/>
    </source>
</evidence>
<dbReference type="InterPro" id="IPR027417">
    <property type="entry name" value="P-loop_NTPase"/>
</dbReference>
<dbReference type="GO" id="GO:0005829">
    <property type="term" value="C:cytosol"/>
    <property type="evidence" value="ECO:0007669"/>
    <property type="project" value="TreeGrafter"/>
</dbReference>
<evidence type="ECO:0000256" key="3">
    <source>
        <dbReference type="ARBA" id="ARBA00022806"/>
    </source>
</evidence>
<gene>
    <name evidence="7" type="ORF">OM076_21465</name>
</gene>
<keyword evidence="2 5" id="KW-0378">Hydrolase</keyword>
<sequence length="664" mass="72897">MQALEEEQKHLDETSAAYDLAFAALVGRKRSQGIDDFANEALEQMRRERIRVYTEASGPLYFGRIDQTDGDTLYVGRHAVWSPDNDLLSVNWRAPAAEPFYAATAHEPRGVKKRRRLDIEERKVVGFVDETLTQDDDDHLTDAIVEDITRKRVGEMRQIISTITPDQYELISREAEGALVIQGGPGTGKTAVGLHRAAWLLYTDPELTRQGVLVVGPNETFIRYIEQVLPALGEGGVEQRPIGSLIAQPHGEVDETRELASLKGSARIAVVMERLLWGRLSLEGGEVPFGRRKVVTVTPEDLREIVVSVRERTFSYEAGRERFRERLAGLIAGRLLDRDSLAGQEEAISAVRKTKEYQRMTTKAWPRESPEALVERLFKNRARLTEAAGDLLSDDEISLLLKASAATKRKDMTPTDVALLDEAHWLIDPSFRRFGHVVVDEAQNLTPMELRMTVRRARGHSLTILGDLSQRTADAGVSSWDAVLDEAGVSDHVVSELTISYRVPSDFLVLAGTLLPEGAPAPRGVRDAPFPALAIDTDDLGASAARVAARYADEVGSVGVVVPHVHMDEVRAALGDFVDATGGAPLGSGVNLIDLHVAKGLEFDAIVVVEPEAILHERPDGGVGGLYTALTRSTRALAIVHAQPLPEPLRHTTVLRTETDRNPA</sequence>
<evidence type="ECO:0000256" key="2">
    <source>
        <dbReference type="ARBA" id="ARBA00022801"/>
    </source>
</evidence>
<dbReference type="GO" id="GO:0005524">
    <property type="term" value="F:ATP binding"/>
    <property type="evidence" value="ECO:0007669"/>
    <property type="project" value="UniProtKB-UniRule"/>
</dbReference>
<dbReference type="GO" id="GO:0043138">
    <property type="term" value="F:3'-5' DNA helicase activity"/>
    <property type="evidence" value="ECO:0007669"/>
    <property type="project" value="TreeGrafter"/>
</dbReference>
<proteinExistence type="predicted"/>
<dbReference type="Gene3D" id="3.40.50.300">
    <property type="entry name" value="P-loop containing nucleotide triphosphate hydrolases"/>
    <property type="match status" value="3"/>
</dbReference>
<dbReference type="InterPro" id="IPR014016">
    <property type="entry name" value="UvrD-like_ATP-bd"/>
</dbReference>
<dbReference type="EMBL" id="JAPDOD010000021">
    <property type="protein sequence ID" value="MDA0162857.1"/>
    <property type="molecule type" value="Genomic_DNA"/>
</dbReference>
<dbReference type="RefSeq" id="WP_270042097.1">
    <property type="nucleotide sequence ID" value="NZ_JAPDOD010000021.1"/>
</dbReference>
<keyword evidence="1 5" id="KW-0547">Nucleotide-binding</keyword>
<dbReference type="SUPFAM" id="SSF52540">
    <property type="entry name" value="P-loop containing nucleoside triphosphate hydrolases"/>
    <property type="match status" value="1"/>
</dbReference>
<evidence type="ECO:0000256" key="4">
    <source>
        <dbReference type="ARBA" id="ARBA00022840"/>
    </source>
</evidence>
<comment type="caution">
    <text evidence="7">The sequence shown here is derived from an EMBL/GenBank/DDBJ whole genome shotgun (WGS) entry which is preliminary data.</text>
</comment>
<keyword evidence="8" id="KW-1185">Reference proteome</keyword>
<organism evidence="7 8">
    <name type="scientific">Solirubrobacter ginsenosidimutans</name>
    <dbReference type="NCBI Taxonomy" id="490573"/>
    <lineage>
        <taxon>Bacteria</taxon>
        <taxon>Bacillati</taxon>
        <taxon>Actinomycetota</taxon>
        <taxon>Thermoleophilia</taxon>
        <taxon>Solirubrobacterales</taxon>
        <taxon>Solirubrobacteraceae</taxon>
        <taxon>Solirubrobacter</taxon>
    </lineage>
</organism>
<dbReference type="AlphaFoldDB" id="A0A9X3S2Z5"/>
<feature type="binding site" evidence="5">
    <location>
        <begin position="183"/>
        <end position="190"/>
    </location>
    <ligand>
        <name>ATP</name>
        <dbReference type="ChEBI" id="CHEBI:30616"/>
    </ligand>
</feature>
<name>A0A9X3S2Z5_9ACTN</name>
<dbReference type="PANTHER" id="PTHR11070">
    <property type="entry name" value="UVRD / RECB / PCRA DNA HELICASE FAMILY MEMBER"/>
    <property type="match status" value="1"/>
</dbReference>
<accession>A0A9X3S2Z5</accession>
<keyword evidence="4 5" id="KW-0067">ATP-binding</keyword>
<reference evidence="7" key="1">
    <citation type="submission" date="2022-10" db="EMBL/GenBank/DDBJ databases">
        <title>The WGS of Solirubrobacter ginsenosidimutans DSM 21036.</title>
        <authorList>
            <person name="Jiang Z."/>
        </authorList>
    </citation>
    <scope>NUCLEOTIDE SEQUENCE</scope>
    <source>
        <strain evidence="7">DSM 21036</strain>
    </source>
</reference>
<dbReference type="PROSITE" id="PS51198">
    <property type="entry name" value="UVRD_HELICASE_ATP_BIND"/>
    <property type="match status" value="1"/>
</dbReference>
<dbReference type="InterPro" id="IPR000212">
    <property type="entry name" value="DNA_helicase_UvrD/REP"/>
</dbReference>
<protein>
    <submittedName>
        <fullName evidence="7">AAA family ATPase</fullName>
    </submittedName>
</protein>
<evidence type="ECO:0000256" key="5">
    <source>
        <dbReference type="PROSITE-ProRule" id="PRU00560"/>
    </source>
</evidence>
<dbReference type="PANTHER" id="PTHR11070:SF45">
    <property type="entry name" value="DNA 3'-5' HELICASE"/>
    <property type="match status" value="1"/>
</dbReference>
<dbReference type="GO" id="GO:0000725">
    <property type="term" value="P:recombinational repair"/>
    <property type="evidence" value="ECO:0007669"/>
    <property type="project" value="TreeGrafter"/>
</dbReference>
<evidence type="ECO:0000313" key="7">
    <source>
        <dbReference type="EMBL" id="MDA0162857.1"/>
    </source>
</evidence>
<dbReference type="GO" id="GO:0003677">
    <property type="term" value="F:DNA binding"/>
    <property type="evidence" value="ECO:0007669"/>
    <property type="project" value="InterPro"/>
</dbReference>
<dbReference type="Proteomes" id="UP001149140">
    <property type="component" value="Unassembled WGS sequence"/>
</dbReference>
<keyword evidence="3 5" id="KW-0347">Helicase</keyword>